<feature type="region of interest" description="Disordered" evidence="2">
    <location>
        <begin position="64"/>
        <end position="83"/>
    </location>
</feature>
<protein>
    <submittedName>
        <fullName evidence="3">Uncharacterized protein</fullName>
    </submittedName>
</protein>
<gene>
    <name evidence="3" type="ORF">DAPK24_041410</name>
</gene>
<evidence type="ECO:0000313" key="3">
    <source>
        <dbReference type="EMBL" id="GMM47543.1"/>
    </source>
</evidence>
<proteinExistence type="predicted"/>
<evidence type="ECO:0000256" key="1">
    <source>
        <dbReference type="SAM" id="Coils"/>
    </source>
</evidence>
<dbReference type="Proteomes" id="UP001378960">
    <property type="component" value="Unassembled WGS sequence"/>
</dbReference>
<feature type="coiled-coil region" evidence="1">
    <location>
        <begin position="141"/>
        <end position="168"/>
    </location>
</feature>
<evidence type="ECO:0000313" key="4">
    <source>
        <dbReference type="Proteomes" id="UP001378960"/>
    </source>
</evidence>
<accession>A0AAV5R8J0</accession>
<name>A0AAV5R8J0_PICKL</name>
<comment type="caution">
    <text evidence="3">The sequence shown here is derived from an EMBL/GenBank/DDBJ whole genome shotgun (WGS) entry which is preliminary data.</text>
</comment>
<keyword evidence="4" id="KW-1185">Reference proteome</keyword>
<sequence length="180" mass="20333">MLPCVRRKVASLKMVSSSIREPPLKPLPGRSSLKLKNKNPPLPPRNNVEKRVAFDDKKTINNKVNNNIDTDTSTDNDNDDIPITNQYELFDAPQAYPRSPNSSISSIDSPLDSNSISIFNIGSTPLIHPTPITDSAIVRDIEYHKSDIKHLQGKIKKLESRKKSLKHKHRRNVIKSFFSI</sequence>
<reference evidence="3 4" key="1">
    <citation type="journal article" date="2023" name="Elife">
        <title>Identification of key yeast species and microbe-microbe interactions impacting larval growth of Drosophila in the wild.</title>
        <authorList>
            <person name="Mure A."/>
            <person name="Sugiura Y."/>
            <person name="Maeda R."/>
            <person name="Honda K."/>
            <person name="Sakurai N."/>
            <person name="Takahashi Y."/>
            <person name="Watada M."/>
            <person name="Katoh T."/>
            <person name="Gotoh A."/>
            <person name="Gotoh Y."/>
            <person name="Taniguchi I."/>
            <person name="Nakamura K."/>
            <person name="Hayashi T."/>
            <person name="Katayama T."/>
            <person name="Uemura T."/>
            <person name="Hattori Y."/>
        </authorList>
    </citation>
    <scope>NUCLEOTIDE SEQUENCE [LARGE SCALE GENOMIC DNA]</scope>
    <source>
        <strain evidence="3 4">PK-24</strain>
    </source>
</reference>
<dbReference type="EMBL" id="BTGB01000009">
    <property type="protein sequence ID" value="GMM47543.1"/>
    <property type="molecule type" value="Genomic_DNA"/>
</dbReference>
<feature type="region of interest" description="Disordered" evidence="2">
    <location>
        <begin position="19"/>
        <end position="50"/>
    </location>
</feature>
<dbReference type="AlphaFoldDB" id="A0AAV5R8J0"/>
<evidence type="ECO:0000256" key="2">
    <source>
        <dbReference type="SAM" id="MobiDB-lite"/>
    </source>
</evidence>
<keyword evidence="1" id="KW-0175">Coiled coil</keyword>
<organism evidence="3 4">
    <name type="scientific">Pichia kluyveri</name>
    <name type="common">Yeast</name>
    <dbReference type="NCBI Taxonomy" id="36015"/>
    <lineage>
        <taxon>Eukaryota</taxon>
        <taxon>Fungi</taxon>
        <taxon>Dikarya</taxon>
        <taxon>Ascomycota</taxon>
        <taxon>Saccharomycotina</taxon>
        <taxon>Pichiomycetes</taxon>
        <taxon>Pichiales</taxon>
        <taxon>Pichiaceae</taxon>
        <taxon>Pichia</taxon>
    </lineage>
</organism>